<evidence type="ECO:0000256" key="1">
    <source>
        <dbReference type="SAM" id="Phobius"/>
    </source>
</evidence>
<organism evidence="2 4">
    <name type="scientific">Paenibacillus macerans</name>
    <name type="common">Bacillus macerans</name>
    <dbReference type="NCBI Taxonomy" id="44252"/>
    <lineage>
        <taxon>Bacteria</taxon>
        <taxon>Bacillati</taxon>
        <taxon>Bacillota</taxon>
        <taxon>Bacilli</taxon>
        <taxon>Bacillales</taxon>
        <taxon>Paenibacillaceae</taxon>
        <taxon>Paenibacillus</taxon>
    </lineage>
</organism>
<dbReference type="RefSeq" id="WP_036619098.1">
    <property type="nucleotide sequence ID" value="NZ_BOSD01000002.1"/>
</dbReference>
<evidence type="ECO:0008006" key="6">
    <source>
        <dbReference type="Google" id="ProtNLM"/>
    </source>
</evidence>
<evidence type="ECO:0000313" key="3">
    <source>
        <dbReference type="EMBL" id="MUG21337.1"/>
    </source>
</evidence>
<proteinExistence type="predicted"/>
<accession>A0A090Y7H8</accession>
<dbReference type="OrthoDB" id="2974362at2"/>
<dbReference type="InterPro" id="IPR036249">
    <property type="entry name" value="Thioredoxin-like_sf"/>
</dbReference>
<keyword evidence="1" id="KW-0472">Membrane</keyword>
<reference evidence="2 4" key="1">
    <citation type="submission" date="2014-04" db="EMBL/GenBank/DDBJ databases">
        <authorList>
            <person name="Bishop-Lilly K.A."/>
            <person name="Broomall S.M."/>
            <person name="Chain P.S."/>
            <person name="Chertkov O."/>
            <person name="Coyne S.R."/>
            <person name="Daligault H.E."/>
            <person name="Davenport K.W."/>
            <person name="Erkkila T."/>
            <person name="Frey K.G."/>
            <person name="Gibbons H.S."/>
            <person name="Gu W."/>
            <person name="Jaissle J."/>
            <person name="Johnson S.L."/>
            <person name="Koroleva G.I."/>
            <person name="Ladner J.T."/>
            <person name="Lo C.-C."/>
            <person name="Minogue T.D."/>
            <person name="Munk C."/>
            <person name="Palacios G.F."/>
            <person name="Redden C.L."/>
            <person name="Rosenzweig C.N."/>
            <person name="Scholz M.B."/>
            <person name="Teshima H."/>
            <person name="Xu Y."/>
        </authorList>
    </citation>
    <scope>NUCLEOTIDE SEQUENCE [LARGE SCALE GENOMIC DNA]</scope>
    <source>
        <strain evidence="2 4">8244</strain>
    </source>
</reference>
<dbReference type="EMBL" id="JMQA01000046">
    <property type="protein sequence ID" value="KFM94718.1"/>
    <property type="molecule type" value="Genomic_DNA"/>
</dbReference>
<keyword evidence="1" id="KW-0812">Transmembrane</keyword>
<comment type="caution">
    <text evidence="2">The sequence shown here is derived from an EMBL/GenBank/DDBJ whole genome shotgun (WGS) entry which is preliminary data.</text>
</comment>
<reference evidence="3 5" key="2">
    <citation type="submission" date="2019-11" db="EMBL/GenBank/DDBJ databases">
        <title>Draft genome sequences of five Paenibacillus species of dairy origin.</title>
        <authorList>
            <person name="Olajide A.M."/>
            <person name="Chen S."/>
            <person name="Lapointe G."/>
        </authorList>
    </citation>
    <scope>NUCLEOTIDE SEQUENCE [LARGE SCALE GENOMIC DNA]</scope>
    <source>
        <strain evidence="3 5">3CT49</strain>
    </source>
</reference>
<dbReference type="Gene3D" id="3.40.30.10">
    <property type="entry name" value="Glutaredoxin"/>
    <property type="match status" value="1"/>
</dbReference>
<dbReference type="EMBL" id="WNZZ01000001">
    <property type="protein sequence ID" value="MUG21337.1"/>
    <property type="molecule type" value="Genomic_DNA"/>
</dbReference>
<dbReference type="HOGENOM" id="CLU_1433213_0_0_9"/>
<dbReference type="Proteomes" id="UP000029278">
    <property type="component" value="Unassembled WGS sequence"/>
</dbReference>
<evidence type="ECO:0000313" key="5">
    <source>
        <dbReference type="Proteomes" id="UP000442469"/>
    </source>
</evidence>
<name>A0A090Y7H8_PAEMA</name>
<evidence type="ECO:0000313" key="4">
    <source>
        <dbReference type="Proteomes" id="UP000029278"/>
    </source>
</evidence>
<dbReference type="AlphaFoldDB" id="A0A090Y7H8"/>
<keyword evidence="4" id="KW-1185">Reference proteome</keyword>
<protein>
    <recommendedName>
        <fullName evidence="6">Thioredoxin domain-containing protein</fullName>
    </recommendedName>
</protein>
<dbReference type="STRING" id="44252.DJ90_5931"/>
<dbReference type="SUPFAM" id="SSF52833">
    <property type="entry name" value="Thioredoxin-like"/>
    <property type="match status" value="1"/>
</dbReference>
<keyword evidence="1" id="KW-1133">Transmembrane helix</keyword>
<sequence length="189" mass="21546">MSFLQLFEVAQWFIIIIMLFFMTYIFNKSYEAASVNYSMTESNSNKHLEIGSFFPSLSLLTITNEVIELNNSNHLGSIVLFSVHGCNACERLYPQMDSIADNLPNYQVISIMIAPLNSVIYNKSKYKLKLPIHHVELDEMYKYGTSTFPFCYVVSNTGEIINKGIIQNRDDIGVLLQNNISTVNMDEVS</sequence>
<gene>
    <name evidence="2" type="ORF">DJ90_5931</name>
    <name evidence="3" type="ORF">GNQ08_02675</name>
</gene>
<feature type="transmembrane region" description="Helical" evidence="1">
    <location>
        <begin position="6"/>
        <end position="26"/>
    </location>
</feature>
<dbReference type="GeneID" id="77010963"/>
<evidence type="ECO:0000313" key="2">
    <source>
        <dbReference type="EMBL" id="KFM94718.1"/>
    </source>
</evidence>
<dbReference type="Proteomes" id="UP000442469">
    <property type="component" value="Unassembled WGS sequence"/>
</dbReference>